<dbReference type="InterPro" id="IPR035986">
    <property type="entry name" value="PKD_dom_sf"/>
</dbReference>
<organism evidence="10">
    <name type="scientific">marine metagenome</name>
    <dbReference type="NCBI Taxonomy" id="408172"/>
    <lineage>
        <taxon>unclassified sequences</taxon>
        <taxon>metagenomes</taxon>
        <taxon>ecological metagenomes</taxon>
    </lineage>
</organism>
<evidence type="ECO:0000256" key="4">
    <source>
        <dbReference type="ARBA" id="ARBA00022729"/>
    </source>
</evidence>
<name>A0A381UTH5_9ZZZZ</name>
<dbReference type="Gene3D" id="3.40.390.10">
    <property type="entry name" value="Collagenase (Catalytic Domain)"/>
    <property type="match status" value="1"/>
</dbReference>
<evidence type="ECO:0000256" key="7">
    <source>
        <dbReference type="ARBA" id="ARBA00023049"/>
    </source>
</evidence>
<keyword evidence="8" id="KW-1015">Disulfide bond</keyword>
<accession>A0A381UTH5</accession>
<keyword evidence="7" id="KW-0482">Metalloprotease</keyword>
<dbReference type="InterPro" id="IPR026444">
    <property type="entry name" value="Secre_tail"/>
</dbReference>
<evidence type="ECO:0000259" key="9">
    <source>
        <dbReference type="SMART" id="SM00089"/>
    </source>
</evidence>
<dbReference type="SMART" id="SM00089">
    <property type="entry name" value="PKD"/>
    <property type="match status" value="1"/>
</dbReference>
<dbReference type="Pfam" id="PF18911">
    <property type="entry name" value="PKD_4"/>
    <property type="match status" value="1"/>
</dbReference>
<reference evidence="10" key="1">
    <citation type="submission" date="2018-05" db="EMBL/GenBank/DDBJ databases">
        <authorList>
            <person name="Lanie J.A."/>
            <person name="Ng W.-L."/>
            <person name="Kazmierczak K.M."/>
            <person name="Andrzejewski T.M."/>
            <person name="Davidsen T.M."/>
            <person name="Wayne K.J."/>
            <person name="Tettelin H."/>
            <person name="Glass J.I."/>
            <person name="Rusch D."/>
            <person name="Podicherti R."/>
            <person name="Tsui H.-C.T."/>
            <person name="Winkler M.E."/>
        </authorList>
    </citation>
    <scope>NUCLEOTIDE SEQUENCE</scope>
</reference>
<keyword evidence="4" id="KW-0732">Signal</keyword>
<proteinExistence type="inferred from homology"/>
<evidence type="ECO:0000256" key="5">
    <source>
        <dbReference type="ARBA" id="ARBA00022801"/>
    </source>
</evidence>
<dbReference type="GO" id="GO:0008237">
    <property type="term" value="F:metallopeptidase activity"/>
    <property type="evidence" value="ECO:0007669"/>
    <property type="project" value="UniProtKB-KW"/>
</dbReference>
<dbReference type="SUPFAM" id="SSF49299">
    <property type="entry name" value="PKD domain"/>
    <property type="match status" value="1"/>
</dbReference>
<comment type="similarity">
    <text evidence="1">Belongs to the peptidase M43B family.</text>
</comment>
<dbReference type="Pfam" id="PF18962">
    <property type="entry name" value="Por_Secre_tail"/>
    <property type="match status" value="1"/>
</dbReference>
<keyword evidence="5" id="KW-0378">Hydrolase</keyword>
<dbReference type="GO" id="GO:0006508">
    <property type="term" value="P:proteolysis"/>
    <property type="evidence" value="ECO:0007669"/>
    <property type="project" value="UniProtKB-KW"/>
</dbReference>
<dbReference type="InterPro" id="IPR008754">
    <property type="entry name" value="Peptidase_M43"/>
</dbReference>
<dbReference type="InterPro" id="IPR022409">
    <property type="entry name" value="PKD/Chitinase_dom"/>
</dbReference>
<dbReference type="Gene3D" id="2.60.40.10">
    <property type="entry name" value="Immunoglobulins"/>
    <property type="match status" value="1"/>
</dbReference>
<dbReference type="SUPFAM" id="SSF55486">
    <property type="entry name" value="Metalloproteases ('zincins'), catalytic domain"/>
    <property type="match status" value="1"/>
</dbReference>
<keyword evidence="6" id="KW-0862">Zinc</keyword>
<dbReference type="PANTHER" id="PTHR47466">
    <property type="match status" value="1"/>
</dbReference>
<dbReference type="NCBIfam" id="TIGR04183">
    <property type="entry name" value="Por_Secre_tail"/>
    <property type="match status" value="1"/>
</dbReference>
<dbReference type="InterPro" id="IPR013783">
    <property type="entry name" value="Ig-like_fold"/>
</dbReference>
<dbReference type="AlphaFoldDB" id="A0A381UTH5"/>
<evidence type="ECO:0000313" key="10">
    <source>
        <dbReference type="EMBL" id="SVA31436.1"/>
    </source>
</evidence>
<dbReference type="InterPro" id="IPR024079">
    <property type="entry name" value="MetalloPept_cat_dom_sf"/>
</dbReference>
<keyword evidence="2" id="KW-0645">Protease</keyword>
<dbReference type="EMBL" id="UINC01007105">
    <property type="protein sequence ID" value="SVA31436.1"/>
    <property type="molecule type" value="Genomic_DNA"/>
</dbReference>
<sequence>MNKMKKLLFISALLFSISSISQNIDNFCGTEVPENYFNLLDDNKDLIEKYEREYYELKKNRTSTAITNVPVKIHIVTQASGATNITESNITAEIQEANSYLINSFLEMTVCDDVNYIADNNLYEFDTADQGQLYSYHQPNILNIYFVESITSGGNGICGYTYLPGNNSQYYDVIVMDNQCTTNASGDTLLHEFGHHWNLIHTHGTTNGTLTDELVNGSNCSSAGDRICDTPADPQLNGSNVSNVSCVYTGSDTDAQGQPFDPDTSNIMSYSPQSCTNTLSDGQFARMYAGFHTFKSYYECPSFNIDFTSVENQDCDDNLSVDFTDTSFGAVSWQWDVDGDDVIDYTTQDVSHTYTPGDYDVTLTITNSSSSSITKVFPNYISYDSSIYETSKVFATIKVVNGVDQNTWDFTDSSGTIIDSGGPYSSSGEYTHELDVVQSECYTFTIYDTQGDGLSNNNNLQGAAGQEWYELKTDDDILIHTNTDFGFEENTQISTNYLSLSDLDVNNFSVYPNPSEYLLTIKVNGFNIPEKYSIIDINGRIILDKIVYSESDLSISVALLESGVYFLNIIAEDKEENIKFIVK</sequence>
<evidence type="ECO:0000256" key="1">
    <source>
        <dbReference type="ARBA" id="ARBA00008721"/>
    </source>
</evidence>
<evidence type="ECO:0000256" key="2">
    <source>
        <dbReference type="ARBA" id="ARBA00022670"/>
    </source>
</evidence>
<evidence type="ECO:0000256" key="8">
    <source>
        <dbReference type="ARBA" id="ARBA00023157"/>
    </source>
</evidence>
<dbReference type="CDD" id="cd00146">
    <property type="entry name" value="PKD"/>
    <property type="match status" value="1"/>
</dbReference>
<evidence type="ECO:0000256" key="6">
    <source>
        <dbReference type="ARBA" id="ARBA00022833"/>
    </source>
</evidence>
<dbReference type="Pfam" id="PF05572">
    <property type="entry name" value="Peptidase_M43"/>
    <property type="match status" value="1"/>
</dbReference>
<protein>
    <recommendedName>
        <fullName evidence="9">PKD/Chitinase domain-containing protein</fullName>
    </recommendedName>
</protein>
<gene>
    <name evidence="10" type="ORF">METZ01_LOCUS84290</name>
</gene>
<feature type="domain" description="PKD/Chitinase" evidence="9">
    <location>
        <begin position="304"/>
        <end position="384"/>
    </location>
</feature>
<keyword evidence="3" id="KW-0479">Metal-binding</keyword>
<dbReference type="GO" id="GO:0046872">
    <property type="term" value="F:metal ion binding"/>
    <property type="evidence" value="ECO:0007669"/>
    <property type="project" value="UniProtKB-KW"/>
</dbReference>
<dbReference type="PANTHER" id="PTHR47466:SF1">
    <property type="entry name" value="METALLOPROTEASE MEP1 (AFU_ORTHOLOGUE AFUA_1G07730)-RELATED"/>
    <property type="match status" value="1"/>
</dbReference>
<evidence type="ECO:0000256" key="3">
    <source>
        <dbReference type="ARBA" id="ARBA00022723"/>
    </source>
</evidence>
<dbReference type="InterPro" id="IPR000601">
    <property type="entry name" value="PKD_dom"/>
</dbReference>